<keyword evidence="4" id="KW-0694">RNA-binding</keyword>
<reference evidence="5" key="1">
    <citation type="submission" date="2023-07" db="EMBL/GenBank/DDBJ databases">
        <title>Genome content predicts the carbon catabolic preferences of heterotrophic bacteria.</title>
        <authorList>
            <person name="Gralka M."/>
        </authorList>
    </citation>
    <scope>NUCLEOTIDE SEQUENCE</scope>
    <source>
        <strain evidence="5">E2R20</strain>
    </source>
</reference>
<dbReference type="NCBIfam" id="NF010191">
    <property type="entry name" value="PRK13670.1"/>
    <property type="match status" value="1"/>
</dbReference>
<comment type="caution">
    <text evidence="5">The sequence shown here is derived from an EMBL/GenBank/DDBJ whole genome shotgun (WGS) entry which is preliminary data.</text>
</comment>
<dbReference type="HAMAP" id="MF_01539">
    <property type="entry name" value="TmcAL"/>
    <property type="match status" value="1"/>
</dbReference>
<organism evidence="5 6">
    <name type="scientific">Staphylococcus pasteuri_A</name>
    <dbReference type="NCBI Taxonomy" id="3062664"/>
    <lineage>
        <taxon>Bacteria</taxon>
        <taxon>Bacillati</taxon>
        <taxon>Bacillota</taxon>
        <taxon>Bacilli</taxon>
        <taxon>Bacillales</taxon>
        <taxon>Staphylococcaceae</taxon>
        <taxon>Staphylococcus</taxon>
    </lineage>
</organism>
<feature type="binding site" evidence="4">
    <location>
        <position position="156"/>
    </location>
    <ligand>
        <name>ATP</name>
        <dbReference type="ChEBI" id="CHEBI:30616"/>
    </ligand>
</feature>
<proteinExistence type="inferred from homology"/>
<protein>
    <recommendedName>
        <fullName evidence="4">tRNA(Met) cytidine acetate ligase</fullName>
        <ecNumber evidence="4">6.3.4.-</ecNumber>
    </recommendedName>
</protein>
<comment type="similarity">
    <text evidence="4">Belongs to the TmcAL family.</text>
</comment>
<keyword evidence="4" id="KW-0067">ATP-binding</keyword>
<dbReference type="GO" id="GO:0005524">
    <property type="term" value="F:ATP binding"/>
    <property type="evidence" value="ECO:0007669"/>
    <property type="project" value="UniProtKB-KW"/>
</dbReference>
<evidence type="ECO:0000256" key="3">
    <source>
        <dbReference type="ARBA" id="ARBA00022694"/>
    </source>
</evidence>
<dbReference type="GO" id="GO:0005737">
    <property type="term" value="C:cytoplasm"/>
    <property type="evidence" value="ECO:0007669"/>
    <property type="project" value="UniProtKB-SubCell"/>
</dbReference>
<dbReference type="GO" id="GO:0016879">
    <property type="term" value="F:ligase activity, forming carbon-nitrogen bonds"/>
    <property type="evidence" value="ECO:0007669"/>
    <property type="project" value="UniProtKB-UniRule"/>
</dbReference>
<dbReference type="PANTHER" id="PTHR37825:SF1">
    <property type="entry name" value="TRNA(MET) CYTIDINE ACETATE LIGASE"/>
    <property type="match status" value="1"/>
</dbReference>
<sequence length="380" mass="43578">MKSVGLITEYNPFHNGHLYHAQQSKINSQADVSVAIMSGNFVMRGEPAIFNKFIRTQMALSGVDLVVELPTIASLSSGDFFGKMAIKVANYIDINTISFGSEHGNIVELQNAVNHVLELENNPIFKSKIKEGKSYPRIISELIKNQQTLNILQSPNNILSIGYLKAIQQYAPHIEAMTIYRESAQHRDNTIKHQQFASGSSIRQSLINQETDWYKVVPQNIKSLYQNQMTTVEDTFPYIKHQLLTQDTNTLNTIYTVSEGFENRLKTIIKDVNSFKELLSKTKTKRYTYTHIQRILMNILLNIHQHDITNDIRAIRILGMNEQGRAYLKYLKQQYPERHFITNINKSSATYFPIEIKATNVYNLLSQQSQNDFNTPVIQT</sequence>
<dbReference type="PANTHER" id="PTHR37825">
    <property type="entry name" value="TRNA(MET) CYTIDINE ACETATE LIGASE"/>
    <property type="match status" value="1"/>
</dbReference>
<dbReference type="SUPFAM" id="SSF52374">
    <property type="entry name" value="Nucleotidylyl transferase"/>
    <property type="match status" value="1"/>
</dbReference>
<keyword evidence="4" id="KW-0963">Cytoplasm</keyword>
<feature type="binding site" evidence="4">
    <location>
        <position position="181"/>
    </location>
    <ligand>
        <name>ATP</name>
        <dbReference type="ChEBI" id="CHEBI:30616"/>
    </ligand>
</feature>
<dbReference type="GO" id="GO:0006400">
    <property type="term" value="P:tRNA modification"/>
    <property type="evidence" value="ECO:0007669"/>
    <property type="project" value="UniProtKB-UniRule"/>
</dbReference>
<comment type="function">
    <text evidence="4">Catalyzes the formation of N(4)-acetylcytidine (ac(4)C) at the wobble position of elongator tRNA(Met), using acetate and ATP as substrates. First activates an acetate ion to form acetyladenylate (Ac-AMP) and then transfers the acetyl group to tRNA to form ac(4)C34.</text>
</comment>
<dbReference type="RefSeq" id="WP_303521158.1">
    <property type="nucleotide sequence ID" value="NZ_JAUOQO010000006.1"/>
</dbReference>
<dbReference type="EMBL" id="JAUOQO010000006">
    <property type="protein sequence ID" value="MDO6574054.1"/>
    <property type="molecule type" value="Genomic_DNA"/>
</dbReference>
<evidence type="ECO:0000256" key="4">
    <source>
        <dbReference type="HAMAP-Rule" id="MF_01539"/>
    </source>
</evidence>
<dbReference type="Pfam" id="PF05636">
    <property type="entry name" value="HIGH_NTase1"/>
    <property type="match status" value="1"/>
</dbReference>
<comment type="catalytic activity">
    <reaction evidence="4">
        <text>cytidine(34) in elongator tRNA(Met) + acetate + ATP = N(4)-acetylcytidine(34) in elongator tRNA(Met) + AMP + diphosphate</text>
        <dbReference type="Rhea" id="RHEA:58144"/>
        <dbReference type="Rhea" id="RHEA-COMP:10693"/>
        <dbReference type="Rhea" id="RHEA-COMP:10694"/>
        <dbReference type="ChEBI" id="CHEBI:30089"/>
        <dbReference type="ChEBI" id="CHEBI:30616"/>
        <dbReference type="ChEBI" id="CHEBI:33019"/>
        <dbReference type="ChEBI" id="CHEBI:74900"/>
        <dbReference type="ChEBI" id="CHEBI:82748"/>
        <dbReference type="ChEBI" id="CHEBI:456215"/>
    </reaction>
</comment>
<dbReference type="Proteomes" id="UP001170310">
    <property type="component" value="Unassembled WGS sequence"/>
</dbReference>
<feature type="binding site" evidence="4">
    <location>
        <begin position="7"/>
        <end position="20"/>
    </location>
    <ligand>
        <name>ATP</name>
        <dbReference type="ChEBI" id="CHEBI:30616"/>
    </ligand>
</feature>
<feature type="binding site" evidence="4">
    <location>
        <position position="100"/>
    </location>
    <ligand>
        <name>ATP</name>
        <dbReference type="ChEBI" id="CHEBI:30616"/>
    </ligand>
</feature>
<comment type="subcellular location">
    <subcellularLocation>
        <location evidence="4">Cytoplasm</location>
    </subcellularLocation>
</comment>
<dbReference type="Gene3D" id="3.40.50.620">
    <property type="entry name" value="HUPs"/>
    <property type="match status" value="1"/>
</dbReference>
<dbReference type="InterPro" id="IPR008513">
    <property type="entry name" value="tRNA(Met)_cyd_acetate_ligase"/>
</dbReference>
<dbReference type="GO" id="GO:0000049">
    <property type="term" value="F:tRNA binding"/>
    <property type="evidence" value="ECO:0007669"/>
    <property type="project" value="UniProtKB-KW"/>
</dbReference>
<evidence type="ECO:0000313" key="5">
    <source>
        <dbReference type="EMBL" id="MDO6574054.1"/>
    </source>
</evidence>
<dbReference type="AlphaFoldDB" id="A0AAW7YP67"/>
<accession>A0AAW7YP67</accession>
<keyword evidence="1 4" id="KW-0820">tRNA-binding</keyword>
<comment type="caution">
    <text evidence="4">Lacks conserved residue(s) required for the propagation of feature annotation.</text>
</comment>
<evidence type="ECO:0000313" key="6">
    <source>
        <dbReference type="Proteomes" id="UP001170310"/>
    </source>
</evidence>
<evidence type="ECO:0000256" key="2">
    <source>
        <dbReference type="ARBA" id="ARBA00022598"/>
    </source>
</evidence>
<dbReference type="EC" id="6.3.4.-" evidence="4"/>
<evidence type="ECO:0000256" key="1">
    <source>
        <dbReference type="ARBA" id="ARBA00022555"/>
    </source>
</evidence>
<gene>
    <name evidence="4" type="primary">tmcAL</name>
    <name evidence="5" type="ORF">Q4528_07770</name>
</gene>
<keyword evidence="6" id="KW-1185">Reference proteome</keyword>
<name>A0AAW7YP67_9STAP</name>
<dbReference type="InterPro" id="IPR014729">
    <property type="entry name" value="Rossmann-like_a/b/a_fold"/>
</dbReference>
<keyword evidence="4" id="KW-0547">Nucleotide-binding</keyword>
<keyword evidence="3 4" id="KW-0819">tRNA processing</keyword>
<keyword evidence="2 4" id="KW-0436">Ligase</keyword>